<dbReference type="InterPro" id="IPR012132">
    <property type="entry name" value="GMC_OxRdtase"/>
</dbReference>
<dbReference type="PANTHER" id="PTHR11552">
    <property type="entry name" value="GLUCOSE-METHANOL-CHOLINE GMC OXIDOREDUCTASE"/>
    <property type="match status" value="1"/>
</dbReference>
<evidence type="ECO:0000256" key="1">
    <source>
        <dbReference type="ARBA" id="ARBA00001974"/>
    </source>
</evidence>
<reference evidence="7 8" key="1">
    <citation type="submission" date="2013-04" db="EMBL/GenBank/DDBJ databases">
        <title>Oceanicola sp. 22II1-22F33 Genome Sequencing.</title>
        <authorList>
            <person name="Lai Q."/>
            <person name="Li G."/>
            <person name="Shao Z."/>
        </authorList>
    </citation>
    <scope>NUCLEOTIDE SEQUENCE [LARGE SCALE GENOMIC DNA]</scope>
    <source>
        <strain evidence="7 8">22II1-22F33</strain>
    </source>
</reference>
<keyword evidence="8" id="KW-1185">Reference proteome</keyword>
<dbReference type="RefSeq" id="WP_088650144.1">
    <property type="nucleotide sequence ID" value="NZ_AQQR01000004.1"/>
</dbReference>
<feature type="binding site" evidence="5">
    <location>
        <position position="219"/>
    </location>
    <ligand>
        <name>FAD</name>
        <dbReference type="ChEBI" id="CHEBI:57692"/>
    </ligand>
</feature>
<dbReference type="Gene3D" id="3.50.50.60">
    <property type="entry name" value="FAD/NAD(P)-binding domain"/>
    <property type="match status" value="1"/>
</dbReference>
<dbReference type="GO" id="GO:0016614">
    <property type="term" value="F:oxidoreductase activity, acting on CH-OH group of donors"/>
    <property type="evidence" value="ECO:0007669"/>
    <property type="project" value="InterPro"/>
</dbReference>
<keyword evidence="3" id="KW-0285">Flavoprotein</keyword>
<dbReference type="PROSITE" id="PS00624">
    <property type="entry name" value="GMC_OXRED_2"/>
    <property type="match status" value="1"/>
</dbReference>
<dbReference type="GO" id="GO:0050660">
    <property type="term" value="F:flavin adenine dinucleotide binding"/>
    <property type="evidence" value="ECO:0007669"/>
    <property type="project" value="InterPro"/>
</dbReference>
<dbReference type="InterPro" id="IPR000172">
    <property type="entry name" value="GMC_OxRdtase_N"/>
</dbReference>
<dbReference type="EMBL" id="AQQR01000004">
    <property type="protein sequence ID" value="OWU73433.1"/>
    <property type="molecule type" value="Genomic_DNA"/>
</dbReference>
<dbReference type="SUPFAM" id="SSF51905">
    <property type="entry name" value="FAD/NAD(P)-binding domain"/>
    <property type="match status" value="1"/>
</dbReference>
<dbReference type="InterPro" id="IPR036188">
    <property type="entry name" value="FAD/NAD-bd_sf"/>
</dbReference>
<comment type="cofactor">
    <cofactor evidence="1 5">
        <name>FAD</name>
        <dbReference type="ChEBI" id="CHEBI:57692"/>
    </cofactor>
</comment>
<evidence type="ECO:0000259" key="6">
    <source>
        <dbReference type="PROSITE" id="PS00624"/>
    </source>
</evidence>
<dbReference type="PANTHER" id="PTHR11552:SF147">
    <property type="entry name" value="CHOLINE DEHYDROGENASE, MITOCHONDRIAL"/>
    <property type="match status" value="1"/>
</dbReference>
<comment type="similarity">
    <text evidence="2">Belongs to the GMC oxidoreductase family.</text>
</comment>
<evidence type="ECO:0000256" key="5">
    <source>
        <dbReference type="PIRSR" id="PIRSR000137-2"/>
    </source>
</evidence>
<evidence type="ECO:0000256" key="3">
    <source>
        <dbReference type="ARBA" id="ARBA00022630"/>
    </source>
</evidence>
<dbReference type="InterPro" id="IPR007867">
    <property type="entry name" value="GMC_OxRtase_C"/>
</dbReference>
<gene>
    <name evidence="7" type="ORF">ATO3_12195</name>
</gene>
<evidence type="ECO:0000256" key="4">
    <source>
        <dbReference type="ARBA" id="ARBA00022827"/>
    </source>
</evidence>
<feature type="binding site" evidence="5">
    <location>
        <position position="83"/>
    </location>
    <ligand>
        <name>FAD</name>
        <dbReference type="ChEBI" id="CHEBI:57692"/>
    </ligand>
</feature>
<dbReference type="Gene3D" id="3.30.560.10">
    <property type="entry name" value="Glucose Oxidase, domain 3"/>
    <property type="match status" value="1"/>
</dbReference>
<dbReference type="Pfam" id="PF00732">
    <property type="entry name" value="GMC_oxred_N"/>
    <property type="match status" value="1"/>
</dbReference>
<comment type="caution">
    <text evidence="7">The sequence shown here is derived from an EMBL/GenBank/DDBJ whole genome shotgun (WGS) entry which is preliminary data.</text>
</comment>
<dbReference type="Pfam" id="PF05199">
    <property type="entry name" value="GMC_oxred_C"/>
    <property type="match status" value="1"/>
</dbReference>
<accession>A0A225NI63</accession>
<name>A0A225NI63_9RHOB</name>
<feature type="domain" description="Glucose-methanol-choline oxidoreductase N-terminal" evidence="6">
    <location>
        <begin position="253"/>
        <end position="267"/>
    </location>
</feature>
<dbReference type="AlphaFoldDB" id="A0A225NI63"/>
<dbReference type="Proteomes" id="UP000215377">
    <property type="component" value="Unassembled WGS sequence"/>
</dbReference>
<dbReference type="PIRSF" id="PIRSF000137">
    <property type="entry name" value="Alcohol_oxidase"/>
    <property type="match status" value="1"/>
</dbReference>
<organism evidence="7 8">
    <name type="scientific">Marinibacterium profundimaris</name>
    <dbReference type="NCBI Taxonomy" id="1679460"/>
    <lineage>
        <taxon>Bacteria</taxon>
        <taxon>Pseudomonadati</taxon>
        <taxon>Pseudomonadota</taxon>
        <taxon>Alphaproteobacteria</taxon>
        <taxon>Rhodobacterales</taxon>
        <taxon>Paracoccaceae</taxon>
        <taxon>Marinibacterium</taxon>
    </lineage>
</organism>
<proteinExistence type="inferred from homology"/>
<evidence type="ECO:0000313" key="7">
    <source>
        <dbReference type="EMBL" id="OWU73433.1"/>
    </source>
</evidence>
<keyword evidence="4 5" id="KW-0274">FAD</keyword>
<dbReference type="OrthoDB" id="9785276at2"/>
<dbReference type="SUPFAM" id="SSF54373">
    <property type="entry name" value="FAD-linked reductases, C-terminal domain"/>
    <property type="match status" value="1"/>
</dbReference>
<protein>
    <submittedName>
        <fullName evidence="7">Glucose-methanol-choline oxidoreductase</fullName>
    </submittedName>
</protein>
<evidence type="ECO:0000313" key="8">
    <source>
        <dbReference type="Proteomes" id="UP000215377"/>
    </source>
</evidence>
<sequence>MSTNTFDYIIVGAGSAGCVIAHNIVSRGRGTVLLLEAGGSDDSWPLRAPGAIPQAVAANSWPYAGEPEAPTGNREMPMPQGRVLGGSSSIGAMLYVRGHPADYDAWETEFGAAGWNGAEMLRYFKRAERNEALADAYHGTNGLLHVSENRHRHPLSEAFVRAGQQAGHPYILDPNGASQEGVGFYQTTTHGGERASASRTYLAAVRDNPALSLEMDTLVERIEIVHGRATGVTYRRGERRTARVRKQVIVTAGAIGSPRLLQLSGVGPGDVLARAGVRQKAELPVGRNFHDHLNVSVHAATREAVSLHWRETGLKMLCDELVWTLRRSGQLAQPAVDAFAFVDTAGQGRPDVQFHFMPLLDTWSDPWLLRDGWRHGITIKAGHLQPKSRGTVEIRSSDPTELPRIRAGYLEHPDDVQGQVRAMRLALRFLDQPALREHVSGLIGPGLSADDPEGLEAFVRRASRTSYHPVGTCPIGLDPASSVVDPYLRVHGVAGLRVADSSTFPRIPSGSTNAPTIALAERASDLICGLPNALAA</sequence>
<evidence type="ECO:0000256" key="2">
    <source>
        <dbReference type="ARBA" id="ARBA00010790"/>
    </source>
</evidence>